<accession>A0ACC6U6W2</accession>
<organism evidence="1 2">
    <name type="scientific">Paraburkholderia phymatum</name>
    <dbReference type="NCBI Taxonomy" id="148447"/>
    <lineage>
        <taxon>Bacteria</taxon>
        <taxon>Pseudomonadati</taxon>
        <taxon>Pseudomonadota</taxon>
        <taxon>Betaproteobacteria</taxon>
        <taxon>Burkholderiales</taxon>
        <taxon>Burkholderiaceae</taxon>
        <taxon>Paraburkholderia</taxon>
    </lineage>
</organism>
<gene>
    <name evidence="1" type="ORF">AB4Y32_26140</name>
</gene>
<keyword evidence="2" id="KW-1185">Reference proteome</keyword>
<sequence length="114" mass="13286">MRRRKPERFPPRQDRRAPFICDEQTHAEVRERARDTIAVSFTDIERKLGDGREYAALSGYSIADPMLLVLYRWGLRIDMPMQTGYPAWTALARRILSRPAVQRALNSEGLEFHV</sequence>
<reference evidence="1" key="1">
    <citation type="submission" date="2024-07" db="EMBL/GenBank/DDBJ databases">
        <title>A survey of Mimosa microsymbionts across Brazilian biomes reveals a high diversity of Paraburkholderia nodulating endemic species, but also that Cupriavidus is common as a symbiont of widespread species.</title>
        <authorList>
            <person name="Rouws L."/>
            <person name="Barauna A."/>
            <person name="Beukes C."/>
            <person name="Rouws J.R.C."/>
            <person name="De Faria S.M."/>
            <person name="Gross E."/>
            <person name="Bueno Dos Reis Junior F."/>
            <person name="Simon M.F."/>
            <person name="Maluk M."/>
            <person name="Odee D.W."/>
            <person name="Kenicer G."/>
            <person name="Young J.P.W."/>
            <person name="Reis V.M."/>
            <person name="Zilli J."/>
            <person name="James E.K."/>
        </authorList>
    </citation>
    <scope>NUCLEOTIDE SEQUENCE</scope>
    <source>
        <strain evidence="1">EG181B</strain>
    </source>
</reference>
<evidence type="ECO:0000313" key="1">
    <source>
        <dbReference type="EMBL" id="MEX3935232.1"/>
    </source>
</evidence>
<evidence type="ECO:0000313" key="2">
    <source>
        <dbReference type="Proteomes" id="UP001558850"/>
    </source>
</evidence>
<proteinExistence type="predicted"/>
<name>A0ACC6U6W2_9BURK</name>
<dbReference type="Proteomes" id="UP001558850">
    <property type="component" value="Unassembled WGS sequence"/>
</dbReference>
<protein>
    <submittedName>
        <fullName evidence="1">Glutathione binding-like protein</fullName>
    </submittedName>
</protein>
<dbReference type="EMBL" id="JBFRCH010000018">
    <property type="protein sequence ID" value="MEX3935232.1"/>
    <property type="molecule type" value="Genomic_DNA"/>
</dbReference>
<comment type="caution">
    <text evidence="1">The sequence shown here is derived from an EMBL/GenBank/DDBJ whole genome shotgun (WGS) entry which is preliminary data.</text>
</comment>